<dbReference type="PROSITE" id="PS51257">
    <property type="entry name" value="PROKAR_LIPOPROTEIN"/>
    <property type="match status" value="1"/>
</dbReference>
<keyword evidence="4" id="KW-1185">Reference proteome</keyword>
<feature type="chain" id="PRO_5029474246" description="Lipoprotein" evidence="1">
    <location>
        <begin position="21"/>
        <end position="168"/>
    </location>
</feature>
<evidence type="ECO:0000313" key="3">
    <source>
        <dbReference type="EMBL" id="MVB08603.1"/>
    </source>
</evidence>
<dbReference type="EMBL" id="WOTW01000047">
    <property type="protein sequence ID" value="MUP39398.1"/>
    <property type="molecule type" value="Genomic_DNA"/>
</dbReference>
<dbReference type="EMBL" id="QTZN02000047">
    <property type="protein sequence ID" value="MVB08603.1"/>
    <property type="molecule type" value="Genomic_DNA"/>
</dbReference>
<dbReference type="OrthoDB" id="1122309at2"/>
<organism evidence="2 5">
    <name type="scientific">Labilibaculum euxinus</name>
    <dbReference type="NCBI Taxonomy" id="2686357"/>
    <lineage>
        <taxon>Bacteria</taxon>
        <taxon>Pseudomonadati</taxon>
        <taxon>Bacteroidota</taxon>
        <taxon>Bacteroidia</taxon>
        <taxon>Marinilabiliales</taxon>
        <taxon>Marinifilaceae</taxon>
        <taxon>Labilibaculum</taxon>
    </lineage>
</organism>
<feature type="signal peptide" evidence="1">
    <location>
        <begin position="1"/>
        <end position="20"/>
    </location>
</feature>
<reference evidence="2 5" key="2">
    <citation type="submission" date="2019-12" db="EMBL/GenBank/DDBJ databases">
        <title>Draft genome sequence of Labilibaculum sp. strain 44 isolated from deep waters of Black Sea.</title>
        <authorList>
            <person name="Yadav S."/>
            <person name="Villanueva L."/>
        </authorList>
    </citation>
    <scope>NUCLEOTIDE SEQUENCE [LARGE SCALE GENOMIC DNA]</scope>
    <source>
        <strain evidence="2 5">44</strain>
    </source>
</reference>
<evidence type="ECO:0000313" key="2">
    <source>
        <dbReference type="EMBL" id="MUP39398.1"/>
    </source>
</evidence>
<evidence type="ECO:0000313" key="5">
    <source>
        <dbReference type="Proteomes" id="UP000462449"/>
    </source>
</evidence>
<evidence type="ECO:0000256" key="1">
    <source>
        <dbReference type="SAM" id="SignalP"/>
    </source>
</evidence>
<accession>A0A7M4D9R9</accession>
<protein>
    <recommendedName>
        <fullName evidence="6">Lipoprotein</fullName>
    </recommendedName>
</protein>
<evidence type="ECO:0000313" key="4">
    <source>
        <dbReference type="Proteomes" id="UP000285951"/>
    </source>
</evidence>
<proteinExistence type="predicted"/>
<reference evidence="3 4" key="1">
    <citation type="submission" date="2019-11" db="EMBL/GenBank/DDBJ databases">
        <title>Draft genome sequence of Labilibaculum sp. strain SYP isolated from Black Sea.</title>
        <authorList>
            <person name="Yadav S."/>
            <person name="Villanueva L."/>
        </authorList>
    </citation>
    <scope>NUCLEOTIDE SEQUENCE [LARGE SCALE GENOMIC DNA]</scope>
    <source>
        <strain evidence="3 4">44</strain>
    </source>
</reference>
<dbReference type="RefSeq" id="WP_156196822.1">
    <property type="nucleotide sequence ID" value="NZ_QTZN02000047.1"/>
</dbReference>
<gene>
    <name evidence="3" type="ORF">DWB62_016375</name>
    <name evidence="2" type="ORF">GNY23_16375</name>
</gene>
<name>A0A7M4D9R9_9BACT</name>
<dbReference type="AlphaFoldDB" id="A0A7M4D9R9"/>
<evidence type="ECO:0008006" key="6">
    <source>
        <dbReference type="Google" id="ProtNLM"/>
    </source>
</evidence>
<sequence>MKSKIIAAVLISLVIFVACGKNDDEQLNDITGKYTGTLSLKSVVKSGSSSDDHAYADVMIVGEQIQVHCYGEELDTTFMLDYYQHSDSVFVCHTGEEFEQIYGHMLGENHMSGGMMGDLHNGETEWMHHLNEEHQEGDVHFGGFDMQQHTFSYLFKMEEGDFLFHGAK</sequence>
<keyword evidence="1" id="KW-0732">Signal</keyword>
<comment type="caution">
    <text evidence="2">The sequence shown here is derived from an EMBL/GenBank/DDBJ whole genome shotgun (WGS) entry which is preliminary data.</text>
</comment>
<dbReference type="Proteomes" id="UP000285951">
    <property type="component" value="Unassembled WGS sequence"/>
</dbReference>
<dbReference type="Proteomes" id="UP000462449">
    <property type="component" value="Unassembled WGS sequence"/>
</dbReference>